<proteinExistence type="predicted"/>
<organism evidence="1 2">
    <name type="scientific">Colletotrichum zoysiae</name>
    <dbReference type="NCBI Taxonomy" id="1216348"/>
    <lineage>
        <taxon>Eukaryota</taxon>
        <taxon>Fungi</taxon>
        <taxon>Dikarya</taxon>
        <taxon>Ascomycota</taxon>
        <taxon>Pezizomycotina</taxon>
        <taxon>Sordariomycetes</taxon>
        <taxon>Hypocreomycetidae</taxon>
        <taxon>Glomerellales</taxon>
        <taxon>Glomerellaceae</taxon>
        <taxon>Colletotrichum</taxon>
        <taxon>Colletotrichum graminicola species complex</taxon>
    </lineage>
</organism>
<evidence type="ECO:0000313" key="2">
    <source>
        <dbReference type="Proteomes" id="UP001232148"/>
    </source>
</evidence>
<keyword evidence="2" id="KW-1185">Reference proteome</keyword>
<sequence length="168" mass="19684">MKPNSERKEKTAVVIGTNLAREPIVLPRFIPSVTNHRSRNECLAAPQRTYSGPSRMTARLRTTKQISESCLSSRRRVRVCTSAWTRRHLLDGERTRQALIKSSATTLILHGSRVSRQLSNVVCHRDTWERRHWHWPHLKKPTLYNQTDLVGSRRFSQKSRWRSWPRHG</sequence>
<accession>A0AAD9HH39</accession>
<reference evidence="1" key="1">
    <citation type="submission" date="2021-06" db="EMBL/GenBank/DDBJ databases">
        <title>Comparative genomics, transcriptomics and evolutionary studies reveal genomic signatures of adaptation to plant cell wall in hemibiotrophic fungi.</title>
        <authorList>
            <consortium name="DOE Joint Genome Institute"/>
            <person name="Baroncelli R."/>
            <person name="Diaz J.F."/>
            <person name="Benocci T."/>
            <person name="Peng M."/>
            <person name="Battaglia E."/>
            <person name="Haridas S."/>
            <person name="Andreopoulos W."/>
            <person name="Labutti K."/>
            <person name="Pangilinan J."/>
            <person name="Floch G.L."/>
            <person name="Makela M.R."/>
            <person name="Henrissat B."/>
            <person name="Grigoriev I.V."/>
            <person name="Crouch J.A."/>
            <person name="De Vries R.P."/>
            <person name="Sukno S.A."/>
            <person name="Thon M.R."/>
        </authorList>
    </citation>
    <scope>NUCLEOTIDE SEQUENCE</scope>
    <source>
        <strain evidence="1">MAFF235873</strain>
    </source>
</reference>
<comment type="caution">
    <text evidence="1">The sequence shown here is derived from an EMBL/GenBank/DDBJ whole genome shotgun (WGS) entry which is preliminary data.</text>
</comment>
<gene>
    <name evidence="1" type="ORF">LX32DRAFT_386839</name>
</gene>
<protein>
    <submittedName>
        <fullName evidence="1">Uncharacterized protein</fullName>
    </submittedName>
</protein>
<dbReference type="Proteomes" id="UP001232148">
    <property type="component" value="Unassembled WGS sequence"/>
</dbReference>
<dbReference type="EMBL" id="MU842873">
    <property type="protein sequence ID" value="KAK2028763.1"/>
    <property type="molecule type" value="Genomic_DNA"/>
</dbReference>
<name>A0AAD9HH39_9PEZI</name>
<evidence type="ECO:0000313" key="1">
    <source>
        <dbReference type="EMBL" id="KAK2028763.1"/>
    </source>
</evidence>
<dbReference type="AlphaFoldDB" id="A0AAD9HH39"/>